<organism evidence="2 3">
    <name type="scientific">Colletotrichum tabaci</name>
    <dbReference type="NCBI Taxonomy" id="1209068"/>
    <lineage>
        <taxon>Eukaryota</taxon>
        <taxon>Fungi</taxon>
        <taxon>Dikarya</taxon>
        <taxon>Ascomycota</taxon>
        <taxon>Pezizomycotina</taxon>
        <taxon>Sordariomycetes</taxon>
        <taxon>Hypocreomycetidae</taxon>
        <taxon>Glomerellales</taxon>
        <taxon>Glomerellaceae</taxon>
        <taxon>Colletotrichum</taxon>
        <taxon>Colletotrichum destructivum species complex</taxon>
    </lineage>
</organism>
<comment type="caution">
    <text evidence="2">The sequence shown here is derived from an EMBL/GenBank/DDBJ whole genome shotgun (WGS) entry which is preliminary data.</text>
</comment>
<dbReference type="Proteomes" id="UP001327957">
    <property type="component" value="Unassembled WGS sequence"/>
</dbReference>
<evidence type="ECO:0000256" key="1">
    <source>
        <dbReference type="SAM" id="SignalP"/>
    </source>
</evidence>
<evidence type="ECO:0000313" key="3">
    <source>
        <dbReference type="Proteomes" id="UP001327957"/>
    </source>
</evidence>
<feature type="signal peptide" evidence="1">
    <location>
        <begin position="1"/>
        <end position="19"/>
    </location>
</feature>
<reference evidence="2 3" key="1">
    <citation type="submission" date="2023-04" db="EMBL/GenBank/DDBJ databases">
        <title>Colletotrichum tabacum stain YC1 causing leaf anthracnose on Nicotiana tabacum(L.) cv.</title>
        <authorList>
            <person name="Ji Z."/>
            <person name="Wang M."/>
            <person name="Zhang J."/>
            <person name="Wang N."/>
            <person name="Zhou Z."/>
        </authorList>
    </citation>
    <scope>NUCLEOTIDE SEQUENCE [LARGE SCALE GENOMIC DNA]</scope>
    <source>
        <strain evidence="2 3">YC1</strain>
    </source>
</reference>
<gene>
    <name evidence="2" type="ORF">QIS74_13464</name>
</gene>
<evidence type="ECO:0000313" key="2">
    <source>
        <dbReference type="EMBL" id="KAK6206976.1"/>
    </source>
</evidence>
<sequence length="387" mass="41279">MKTSVIAVIAGALAAAVNGVPIIDNANKAVTQAAQARAASGVAVAHGLVHGVGPHRFDHIHGPPVAKMPGYKKPSVIDILRPSVSFQDAHTQAEMPIHTLNPTTTGIPKIIFINATEAVPSTFQTAFTLTQNLEMKTCIIRYNPHSSANFNDCPGQNSENIRMKRTQMPGMPTQSISMSTPAINTAHSTSTRVGNVEWIEWYLLCSGDFFGWVPTQCATMTPYAPTGPEPSLILTTDSTAMTAINKKTSSTETKPTLMLTTDSTVMTTINKKTSSTKAEPTLMLTTVSTSMTTANKKTSSTEAEPTLMLTTDSISMTSMTTANKKTSSTEAELTLMLTTIASMITPTPTVEEATPNTSTSTVTETEDPMIEYTFAKVAKSPIVTRLG</sequence>
<accession>A0AAV9SUQ2</accession>
<keyword evidence="1" id="KW-0732">Signal</keyword>
<keyword evidence="3" id="KW-1185">Reference proteome</keyword>
<feature type="chain" id="PRO_5043945292" evidence="1">
    <location>
        <begin position="20"/>
        <end position="387"/>
    </location>
</feature>
<proteinExistence type="predicted"/>
<dbReference type="AlphaFoldDB" id="A0AAV9SUQ2"/>
<protein>
    <submittedName>
        <fullName evidence="2">Uncharacterized protein</fullName>
    </submittedName>
</protein>
<name>A0AAV9SUQ2_9PEZI</name>
<dbReference type="EMBL" id="JASAOK010000054">
    <property type="protein sequence ID" value="KAK6206976.1"/>
    <property type="molecule type" value="Genomic_DNA"/>
</dbReference>